<comment type="similarity">
    <text evidence="1">Belongs to the bacterial solute-binding protein 3 family.</text>
</comment>
<protein>
    <submittedName>
        <fullName evidence="6">Amino acid ABC transporter substrate-binding protein, PAAT family</fullName>
    </submittedName>
</protein>
<keyword evidence="2" id="KW-0813">Transport</keyword>
<dbReference type="EMBL" id="FZOL01000026">
    <property type="protein sequence ID" value="SNT16593.1"/>
    <property type="molecule type" value="Genomic_DNA"/>
</dbReference>
<keyword evidence="3 4" id="KW-0732">Signal</keyword>
<dbReference type="GO" id="GO:0006865">
    <property type="term" value="P:amino acid transport"/>
    <property type="evidence" value="ECO:0007669"/>
    <property type="project" value="TreeGrafter"/>
</dbReference>
<sequence length="277" mass="30290">MIGLRQLPWLAALLVSGGLSAEPLLERAVDRGVLNVCSGDEFPPFKFLDAQGRPAGLIPDLIDDLHRQLATATGKALTLRLVQVNPVNRILFLQQGRCDLLMTSMLDTPARREQVDIASPGFYQSAATVFAPKASVLADWSSLRGKTLCAPATSVWIRPLEERYGVRFISFNGSAEVRKAVADQRCLGALGDDVLYRALAATPGWEDYEVKLPGQDPAPWGIAVRKGQPQLLSALSRIVEGWHAEGLIIALERHYGLAPSPWLVEQQQARQAVARHD</sequence>
<dbReference type="Pfam" id="PF00497">
    <property type="entry name" value="SBP_bac_3"/>
    <property type="match status" value="1"/>
</dbReference>
<dbReference type="AlphaFoldDB" id="A0A239KG26"/>
<keyword evidence="7" id="KW-1185">Reference proteome</keyword>
<dbReference type="GO" id="GO:0005576">
    <property type="term" value="C:extracellular region"/>
    <property type="evidence" value="ECO:0007669"/>
    <property type="project" value="TreeGrafter"/>
</dbReference>
<dbReference type="PANTHER" id="PTHR30085">
    <property type="entry name" value="AMINO ACID ABC TRANSPORTER PERMEASE"/>
    <property type="match status" value="1"/>
</dbReference>
<dbReference type="Gene3D" id="3.40.190.10">
    <property type="entry name" value="Periplasmic binding protein-like II"/>
    <property type="match status" value="2"/>
</dbReference>
<feature type="chain" id="PRO_5011293904" evidence="4">
    <location>
        <begin position="22"/>
        <end position="277"/>
    </location>
</feature>
<dbReference type="Proteomes" id="UP000198407">
    <property type="component" value="Unassembled WGS sequence"/>
</dbReference>
<accession>A0A239KG26</accession>
<evidence type="ECO:0000256" key="1">
    <source>
        <dbReference type="ARBA" id="ARBA00010333"/>
    </source>
</evidence>
<evidence type="ECO:0000256" key="3">
    <source>
        <dbReference type="ARBA" id="ARBA00022729"/>
    </source>
</evidence>
<gene>
    <name evidence="6" type="ORF">SAMN05444352_12670</name>
</gene>
<evidence type="ECO:0000256" key="2">
    <source>
        <dbReference type="ARBA" id="ARBA00022448"/>
    </source>
</evidence>
<evidence type="ECO:0000313" key="7">
    <source>
        <dbReference type="Proteomes" id="UP000198407"/>
    </source>
</evidence>
<dbReference type="STRING" id="1215104.GCA_000730585_00397"/>
<dbReference type="InterPro" id="IPR051455">
    <property type="entry name" value="Bact_solute-bind_prot3"/>
</dbReference>
<reference evidence="7" key="1">
    <citation type="submission" date="2017-06" db="EMBL/GenBank/DDBJ databases">
        <authorList>
            <person name="Varghese N."/>
            <person name="Submissions S."/>
        </authorList>
    </citation>
    <scope>NUCLEOTIDE SEQUENCE [LARGE SCALE GENOMIC DNA]</scope>
    <source>
        <strain evidence="7">DSM 22348</strain>
    </source>
</reference>
<proteinExistence type="inferred from homology"/>
<name>A0A239KG26_9PSED</name>
<dbReference type="SUPFAM" id="SSF53850">
    <property type="entry name" value="Periplasmic binding protein-like II"/>
    <property type="match status" value="1"/>
</dbReference>
<dbReference type="SMART" id="SM00062">
    <property type="entry name" value="PBPb"/>
    <property type="match status" value="1"/>
</dbReference>
<evidence type="ECO:0000313" key="6">
    <source>
        <dbReference type="EMBL" id="SNT16593.1"/>
    </source>
</evidence>
<dbReference type="OrthoDB" id="7241844at2"/>
<dbReference type="GO" id="GO:0030288">
    <property type="term" value="C:outer membrane-bounded periplasmic space"/>
    <property type="evidence" value="ECO:0007669"/>
    <property type="project" value="TreeGrafter"/>
</dbReference>
<dbReference type="RefSeq" id="WP_052419555.1">
    <property type="nucleotide sequence ID" value="NZ_FZOL01000026.1"/>
</dbReference>
<evidence type="ECO:0000256" key="4">
    <source>
        <dbReference type="SAM" id="SignalP"/>
    </source>
</evidence>
<evidence type="ECO:0000259" key="5">
    <source>
        <dbReference type="SMART" id="SM00062"/>
    </source>
</evidence>
<organism evidence="6 7">
    <name type="scientific">Pseudomonas japonica</name>
    <dbReference type="NCBI Taxonomy" id="256466"/>
    <lineage>
        <taxon>Bacteria</taxon>
        <taxon>Pseudomonadati</taxon>
        <taxon>Pseudomonadota</taxon>
        <taxon>Gammaproteobacteria</taxon>
        <taxon>Pseudomonadales</taxon>
        <taxon>Pseudomonadaceae</taxon>
        <taxon>Pseudomonas</taxon>
    </lineage>
</organism>
<dbReference type="InterPro" id="IPR001638">
    <property type="entry name" value="Solute-binding_3/MltF_N"/>
</dbReference>
<feature type="signal peptide" evidence="4">
    <location>
        <begin position="1"/>
        <end position="21"/>
    </location>
</feature>
<dbReference type="PANTHER" id="PTHR30085:SF6">
    <property type="entry name" value="ABC TRANSPORTER GLUTAMINE-BINDING PROTEIN GLNH"/>
    <property type="match status" value="1"/>
</dbReference>
<feature type="domain" description="Solute-binding protein family 3/N-terminal" evidence="5">
    <location>
        <begin position="33"/>
        <end position="259"/>
    </location>
</feature>